<dbReference type="HOGENOM" id="CLU_068226_6_0_6"/>
<dbReference type="Pfam" id="PF01797">
    <property type="entry name" value="Y1_Tnp"/>
    <property type="match status" value="1"/>
</dbReference>
<sequence>MPRYVRAFIPGGTFFFTVALLERRRRLLTEYIDLLRQAFVDVRRAKPFRLDAIAVMPDHLHCIWTLPPDDADFSSRWHGIKAGFSRGIPAGERLSERRRKKGERGIWQRRFWEHAIRDERDFERHVDYIHYNPVKHGHVLRAADWRFSSFYRYVERGIYAADWGASDDVLGLDLE</sequence>
<dbReference type="Gene3D" id="3.30.70.1290">
    <property type="entry name" value="Transposase IS200-like"/>
    <property type="match status" value="1"/>
</dbReference>
<dbReference type="InterPro" id="IPR052715">
    <property type="entry name" value="RAYT_transposase"/>
</dbReference>
<dbReference type="GO" id="GO:0006313">
    <property type="term" value="P:DNA transposition"/>
    <property type="evidence" value="ECO:0007669"/>
    <property type="project" value="InterPro"/>
</dbReference>
<evidence type="ECO:0000259" key="1">
    <source>
        <dbReference type="SMART" id="SM01321"/>
    </source>
</evidence>
<dbReference type="PANTHER" id="PTHR36966">
    <property type="entry name" value="REP-ASSOCIATED TYROSINE TRANSPOSASE"/>
    <property type="match status" value="1"/>
</dbReference>
<dbReference type="NCBIfam" id="NF047646">
    <property type="entry name" value="REP_Tyr_transpos"/>
    <property type="match status" value="1"/>
</dbReference>
<dbReference type="InterPro" id="IPR036515">
    <property type="entry name" value="Transposase_17_sf"/>
</dbReference>
<accession>A0A0K8QN91</accession>
<name>A0A0K8QN91_9GAMM</name>
<dbReference type="RefSeq" id="WP_062536592.1">
    <property type="nucleotide sequence ID" value="NZ_DF970190.1"/>
</dbReference>
<dbReference type="PANTHER" id="PTHR36966:SF1">
    <property type="entry name" value="REP-ASSOCIATED TYROSINE TRANSPOSASE"/>
    <property type="match status" value="1"/>
</dbReference>
<dbReference type="AlphaFoldDB" id="A0A0K8QN91"/>
<keyword evidence="4" id="KW-1185">Reference proteome</keyword>
<evidence type="ECO:0000313" key="2">
    <source>
        <dbReference type="EMBL" id="GAN43646.1"/>
    </source>
</evidence>
<proteinExistence type="predicted"/>
<dbReference type="OrthoDB" id="9794403at2"/>
<dbReference type="InterPro" id="IPR002686">
    <property type="entry name" value="Transposase_17"/>
</dbReference>
<dbReference type="GO" id="GO:0004803">
    <property type="term" value="F:transposase activity"/>
    <property type="evidence" value="ECO:0007669"/>
    <property type="project" value="InterPro"/>
</dbReference>
<dbReference type="STRING" id="1475481.GCA_000953855_01489"/>
<gene>
    <name evidence="2" type="ORF">MBSD_0155</name>
    <name evidence="3" type="ORF">MBSD_n1464</name>
</gene>
<dbReference type="EMBL" id="DF970190">
    <property type="protein sequence ID" value="GAP66161.1"/>
    <property type="molecule type" value="Genomic_DNA"/>
</dbReference>
<reference evidence="2" key="1">
    <citation type="submission" date="2015-03" db="EMBL/GenBank/DDBJ databases">
        <title>Draft genome sequence of Mizugakiibacter sediminis skMP5.</title>
        <authorList>
            <person name="Watanabe T."/>
            <person name="Kojima H."/>
            <person name="Fukui M."/>
        </authorList>
    </citation>
    <scope>NUCLEOTIDE SEQUENCE</scope>
    <source>
        <strain evidence="2">SkMP5</strain>
    </source>
</reference>
<organism evidence="3">
    <name type="scientific">Mizugakiibacter sediminis</name>
    <dbReference type="NCBI Taxonomy" id="1475481"/>
    <lineage>
        <taxon>Bacteria</taxon>
        <taxon>Pseudomonadati</taxon>
        <taxon>Pseudomonadota</taxon>
        <taxon>Gammaproteobacteria</taxon>
        <taxon>Lysobacterales</taxon>
        <taxon>Rhodanobacteraceae</taxon>
        <taxon>Mizugakiibacter</taxon>
    </lineage>
</organism>
<dbReference type="SUPFAM" id="SSF143422">
    <property type="entry name" value="Transposase IS200-like"/>
    <property type="match status" value="1"/>
</dbReference>
<protein>
    <submittedName>
        <fullName evidence="3">Conserved domain protein</fullName>
    </submittedName>
</protein>
<reference evidence="3" key="2">
    <citation type="submission" date="2015-08" db="EMBL/GenBank/DDBJ databases">
        <title>Complete DNA Sequence of Pseudomonas syringae pv. actinidiae, the Causal Agent of Kiwifruit Canker Disease.</title>
        <authorList>
            <person name="Rikkerink E.H.A."/>
            <person name="Fineran P.C."/>
        </authorList>
    </citation>
    <scope>NUCLEOTIDE SEQUENCE</scope>
    <source>
        <strain evidence="3">SkMP5</strain>
    </source>
</reference>
<dbReference type="EMBL" id="DF952378">
    <property type="protein sequence ID" value="GAN43646.1"/>
    <property type="molecule type" value="Genomic_DNA"/>
</dbReference>
<dbReference type="Proteomes" id="UP000253740">
    <property type="component" value="Unassembled WGS sequence"/>
</dbReference>
<dbReference type="GO" id="GO:0043565">
    <property type="term" value="F:sequence-specific DNA binding"/>
    <property type="evidence" value="ECO:0007669"/>
    <property type="project" value="TreeGrafter"/>
</dbReference>
<evidence type="ECO:0000313" key="4">
    <source>
        <dbReference type="Proteomes" id="UP000253740"/>
    </source>
</evidence>
<dbReference type="SMART" id="SM01321">
    <property type="entry name" value="Y1_Tnp"/>
    <property type="match status" value="1"/>
</dbReference>
<feature type="domain" description="Transposase IS200-like" evidence="1">
    <location>
        <begin position="9"/>
        <end position="132"/>
    </location>
</feature>
<evidence type="ECO:0000313" key="3">
    <source>
        <dbReference type="EMBL" id="GAP66161.1"/>
    </source>
</evidence>